<dbReference type="Proteomes" id="UP000265427">
    <property type="component" value="Unassembled WGS sequence"/>
</dbReference>
<reference evidence="1 2" key="1">
    <citation type="submission" date="2018-08" db="EMBL/GenBank/DDBJ databases">
        <title>Aphanomyces genome sequencing and annotation.</title>
        <authorList>
            <person name="Minardi D."/>
            <person name="Oidtmann B."/>
            <person name="Van Der Giezen M."/>
            <person name="Studholme D.J."/>
        </authorList>
    </citation>
    <scope>NUCLEOTIDE SEQUENCE [LARGE SCALE GENOMIC DNA]</scope>
    <source>
        <strain evidence="1 2">Kv</strain>
    </source>
</reference>
<dbReference type="AlphaFoldDB" id="A0A397A0N6"/>
<evidence type="ECO:0000313" key="2">
    <source>
        <dbReference type="Proteomes" id="UP000265427"/>
    </source>
</evidence>
<accession>A0A397A0N6</accession>
<comment type="caution">
    <text evidence="1">The sequence shown here is derived from an EMBL/GenBank/DDBJ whole genome shotgun (WGS) entry which is preliminary data.</text>
</comment>
<protein>
    <recommendedName>
        <fullName evidence="3">DDE-1 domain-containing protein</fullName>
    </recommendedName>
</protein>
<organism evidence="1 2">
    <name type="scientific">Aphanomyces astaci</name>
    <name type="common">Crayfish plague agent</name>
    <dbReference type="NCBI Taxonomy" id="112090"/>
    <lineage>
        <taxon>Eukaryota</taxon>
        <taxon>Sar</taxon>
        <taxon>Stramenopiles</taxon>
        <taxon>Oomycota</taxon>
        <taxon>Saprolegniomycetes</taxon>
        <taxon>Saprolegniales</taxon>
        <taxon>Verrucalvaceae</taxon>
        <taxon>Aphanomyces</taxon>
    </lineage>
</organism>
<gene>
    <name evidence="1" type="ORF">DYB36_010508</name>
</gene>
<sequence>MKISPGGRCEIFPDPNGLFEYISEMRVCEGTLTTTHIINTHQLEWLRLYLAGKEDGKGFQWLHRLLQRFCHRHGFSRQKFGHSNQSKAALMTVRDEFAEDFHHSYRAFDDEAIYNVDETGFYYDMPPRYIWVVRGGDAKISSVEKHSLRMTVVLTVRADGPKLPLLFIIHGMPGGRIDSHELQSYPPGHFKAVQLKAWMGNEVWTTYLRSLLLPQLSEPSILLLGNFESHVSEESYSIVTD</sequence>
<proteinExistence type="predicted"/>
<evidence type="ECO:0008006" key="3">
    <source>
        <dbReference type="Google" id="ProtNLM"/>
    </source>
</evidence>
<name>A0A397A0N6_APHAT</name>
<evidence type="ECO:0000313" key="1">
    <source>
        <dbReference type="EMBL" id="RHX99913.1"/>
    </source>
</evidence>
<dbReference type="EMBL" id="QUSZ01008805">
    <property type="protein sequence ID" value="RHX99913.1"/>
    <property type="molecule type" value="Genomic_DNA"/>
</dbReference>